<dbReference type="Gene3D" id="1.50.40.10">
    <property type="entry name" value="Mitochondrial carrier domain"/>
    <property type="match status" value="1"/>
</dbReference>
<evidence type="ECO:0000256" key="8">
    <source>
        <dbReference type="ARBA" id="ARBA00023136"/>
    </source>
</evidence>
<protein>
    <recommendedName>
        <fullName evidence="9">Citrate transport protein</fullName>
    </recommendedName>
</protein>
<keyword evidence="4 10" id="KW-0812">Transmembrane</keyword>
<evidence type="ECO:0000256" key="3">
    <source>
        <dbReference type="ARBA" id="ARBA00022448"/>
    </source>
</evidence>
<dbReference type="GO" id="GO:0031966">
    <property type="term" value="C:mitochondrial membrane"/>
    <property type="evidence" value="ECO:0007669"/>
    <property type="project" value="UniProtKB-SubCell"/>
</dbReference>
<name>A0AAD4JTH7_9MUSC</name>
<feature type="transmembrane region" description="Helical" evidence="12">
    <location>
        <begin position="55"/>
        <end position="77"/>
    </location>
</feature>
<evidence type="ECO:0000256" key="10">
    <source>
        <dbReference type="PROSITE-ProRule" id="PRU00282"/>
    </source>
</evidence>
<feature type="repeat" description="Solcar" evidence="10">
    <location>
        <begin position="191"/>
        <end position="276"/>
    </location>
</feature>
<feature type="repeat" description="Solcar" evidence="10">
    <location>
        <begin position="1"/>
        <end position="84"/>
    </location>
</feature>
<evidence type="ECO:0000256" key="12">
    <source>
        <dbReference type="SAM" id="Phobius"/>
    </source>
</evidence>
<evidence type="ECO:0000313" key="13">
    <source>
        <dbReference type="EMBL" id="KAH8359357.1"/>
    </source>
</evidence>
<evidence type="ECO:0000256" key="6">
    <source>
        <dbReference type="ARBA" id="ARBA00022989"/>
    </source>
</evidence>
<evidence type="ECO:0000256" key="7">
    <source>
        <dbReference type="ARBA" id="ARBA00023128"/>
    </source>
</evidence>
<dbReference type="GO" id="GO:0006843">
    <property type="term" value="P:mitochondrial citrate transmembrane transport"/>
    <property type="evidence" value="ECO:0007669"/>
    <property type="project" value="TreeGrafter"/>
</dbReference>
<accession>A0AAD4JTH7</accession>
<dbReference type="Pfam" id="PF00153">
    <property type="entry name" value="Mito_carr"/>
    <property type="match status" value="3"/>
</dbReference>
<feature type="repeat" description="Solcar" evidence="10">
    <location>
        <begin position="92"/>
        <end position="181"/>
    </location>
</feature>
<dbReference type="PROSITE" id="PS50920">
    <property type="entry name" value="SOLCAR"/>
    <property type="match status" value="3"/>
</dbReference>
<keyword evidence="6 12" id="KW-1133">Transmembrane helix</keyword>
<dbReference type="GO" id="GO:0071913">
    <property type="term" value="F:citrate secondary active transmembrane transporter activity"/>
    <property type="evidence" value="ECO:0007669"/>
    <property type="project" value="TreeGrafter"/>
</dbReference>
<evidence type="ECO:0000256" key="9">
    <source>
        <dbReference type="ARBA" id="ARBA00042640"/>
    </source>
</evidence>
<proteinExistence type="inferred from homology"/>
<comment type="caution">
    <text evidence="13">The sequence shown here is derived from an EMBL/GenBank/DDBJ whole genome shotgun (WGS) entry which is preliminary data.</text>
</comment>
<dbReference type="SUPFAM" id="SSF103506">
    <property type="entry name" value="Mitochondrial carrier"/>
    <property type="match status" value="1"/>
</dbReference>
<dbReference type="AlphaFoldDB" id="A0AAD4JTH7"/>
<feature type="non-terminal residue" evidence="13">
    <location>
        <position position="1"/>
    </location>
</feature>
<gene>
    <name evidence="13" type="ORF">KR093_006128</name>
</gene>
<evidence type="ECO:0000256" key="2">
    <source>
        <dbReference type="ARBA" id="ARBA00006375"/>
    </source>
</evidence>
<keyword evidence="7" id="KW-0496">Mitochondrion</keyword>
<evidence type="ECO:0000256" key="11">
    <source>
        <dbReference type="RuleBase" id="RU000488"/>
    </source>
</evidence>
<keyword evidence="8 10" id="KW-0472">Membrane</keyword>
<comment type="subcellular location">
    <subcellularLocation>
        <location evidence="1">Mitochondrion membrane</location>
        <topology evidence="1">Multi-pass membrane protein</topology>
    </subcellularLocation>
</comment>
<dbReference type="InterPro" id="IPR018108">
    <property type="entry name" value="MCP_transmembrane"/>
</dbReference>
<dbReference type="InterPro" id="IPR049563">
    <property type="entry name" value="TXTP-like"/>
</dbReference>
<dbReference type="PANTHER" id="PTHR45788:SF4">
    <property type="entry name" value="TRICARBOXYLATE TRANSPORT PROTEIN, MITOCHONDRIAL"/>
    <property type="match status" value="1"/>
</dbReference>
<comment type="similarity">
    <text evidence="2 11">Belongs to the mitochondrial carrier (TC 2.A.29) family.</text>
</comment>
<evidence type="ECO:0000256" key="5">
    <source>
        <dbReference type="ARBA" id="ARBA00022737"/>
    </source>
</evidence>
<organism evidence="13 14">
    <name type="scientific">Drosophila rubida</name>
    <dbReference type="NCBI Taxonomy" id="30044"/>
    <lineage>
        <taxon>Eukaryota</taxon>
        <taxon>Metazoa</taxon>
        <taxon>Ecdysozoa</taxon>
        <taxon>Arthropoda</taxon>
        <taxon>Hexapoda</taxon>
        <taxon>Insecta</taxon>
        <taxon>Pterygota</taxon>
        <taxon>Neoptera</taxon>
        <taxon>Endopterygota</taxon>
        <taxon>Diptera</taxon>
        <taxon>Brachycera</taxon>
        <taxon>Muscomorpha</taxon>
        <taxon>Ephydroidea</taxon>
        <taxon>Drosophilidae</taxon>
        <taxon>Drosophila</taxon>
    </lineage>
</organism>
<keyword evidence="5" id="KW-0677">Repeat</keyword>
<evidence type="ECO:0000256" key="1">
    <source>
        <dbReference type="ARBA" id="ARBA00004225"/>
    </source>
</evidence>
<dbReference type="PANTHER" id="PTHR45788">
    <property type="entry name" value="SUCCINATE/FUMARATE MITOCHONDRIAL TRANSPORTER-RELATED"/>
    <property type="match status" value="1"/>
</dbReference>
<dbReference type="Proteomes" id="UP001200034">
    <property type="component" value="Unassembled WGS sequence"/>
</dbReference>
<reference evidence="13" key="1">
    <citation type="journal article" date="2021" name="Mol. Ecol. Resour.">
        <title>Phylogenomic analyses of the genus Drosophila reveals genomic signals of climate adaptation.</title>
        <authorList>
            <person name="Li F."/>
            <person name="Rane R.V."/>
            <person name="Luria V."/>
            <person name="Xiong Z."/>
            <person name="Chen J."/>
            <person name="Li Z."/>
            <person name="Catullo R.A."/>
            <person name="Griffin P.C."/>
            <person name="Schiffer M."/>
            <person name="Pearce S."/>
            <person name="Lee S.F."/>
            <person name="McElroy K."/>
            <person name="Stocker A."/>
            <person name="Shirriffs J."/>
            <person name="Cockerell F."/>
            <person name="Coppin C."/>
            <person name="Sgro C.M."/>
            <person name="Karger A."/>
            <person name="Cain J.W."/>
            <person name="Weber J.A."/>
            <person name="Santpere G."/>
            <person name="Kirschner M.W."/>
            <person name="Hoffmann A.A."/>
            <person name="Oakeshott J.G."/>
            <person name="Zhang G."/>
        </authorList>
    </citation>
    <scope>NUCLEOTIDE SEQUENCE</scope>
    <source>
        <strain evidence="13">BGI-SZ-2011g</strain>
    </source>
</reference>
<dbReference type="InterPro" id="IPR023395">
    <property type="entry name" value="MCP_dom_sf"/>
</dbReference>
<dbReference type="EMBL" id="JAJJHW010003409">
    <property type="protein sequence ID" value="KAH8359357.1"/>
    <property type="molecule type" value="Genomic_DNA"/>
</dbReference>
<keyword evidence="3 11" id="KW-0813">Transport</keyword>
<evidence type="ECO:0000313" key="14">
    <source>
        <dbReference type="Proteomes" id="UP001200034"/>
    </source>
</evidence>
<keyword evidence="14" id="KW-1185">Reference proteome</keyword>
<sequence>MKAILAGGIAGGLEVFLTYPTTFIKRRLHRDPEQKMYDGTFDCIRKTIKTHGFFGLYRGVGIMLLSGIASVASRFGAFEFFYEELHDENGKISMLNILLSGLLAGATEAVIAGAPLETIKTKIINDMHRPHPRYYGLFHGISQILRREGIRGIYKGVSITVLRQGTNQAIRFFLMITQKEMYMGEEEKTPVPTPLVGIFGVISGAANVLGHTPFKLIKQRIDTIKSPRYKQILDDAARSIAKFGPGNFFLTSVIQMIRVGVDVAVTFMVYECLMEYVFSN</sequence>
<feature type="transmembrane region" description="Helical" evidence="12">
    <location>
        <begin position="97"/>
        <end position="119"/>
    </location>
</feature>
<evidence type="ECO:0000256" key="4">
    <source>
        <dbReference type="ARBA" id="ARBA00022692"/>
    </source>
</evidence>